<name>A0A1M6JKQ4_9FIRM</name>
<dbReference type="EMBL" id="FRAE01000005">
    <property type="protein sequence ID" value="SHJ47259.1"/>
    <property type="molecule type" value="Genomic_DNA"/>
</dbReference>
<dbReference type="CDD" id="cd01879">
    <property type="entry name" value="FeoB"/>
    <property type="match status" value="1"/>
</dbReference>
<dbReference type="GO" id="GO:0005886">
    <property type="term" value="C:plasma membrane"/>
    <property type="evidence" value="ECO:0007669"/>
    <property type="project" value="TreeGrafter"/>
</dbReference>
<dbReference type="SUPFAM" id="SSF52540">
    <property type="entry name" value="P-loop containing nucleoside triphosphate hydrolases"/>
    <property type="match status" value="1"/>
</dbReference>
<sequence>MGCTCETCKRSVLLEDFNIKVAAKDELVIALAGNPNVGKSTVFNSLTGLNQHTGNWPGKTVSNARGSYNHKDKKFTLVDLPGTYSLLANSVEEQVARDFICFGKPDATIVVTDATCLERNLNLALQVMELTNNVVLCVNLLDEAKRKGINIDIKKLEEELKIPVIGTCARKGEGLKELMDKVYNVALKIETFTPKKIRYSSNIEYEIEKLLPKLKNIIHDELDPRWVALRIIEGDKTIIDSIYRYMHKEKNIDIEKEAN</sequence>
<gene>
    <name evidence="2" type="ORF">SAMN02744037_00122</name>
</gene>
<dbReference type="InterPro" id="IPR041069">
    <property type="entry name" value="FeoB_Cyto"/>
</dbReference>
<dbReference type="InterPro" id="IPR027417">
    <property type="entry name" value="P-loop_NTPase"/>
</dbReference>
<reference evidence="3" key="1">
    <citation type="submission" date="2016-11" db="EMBL/GenBank/DDBJ databases">
        <authorList>
            <person name="Varghese N."/>
            <person name="Submissions S."/>
        </authorList>
    </citation>
    <scope>NUCLEOTIDE SEQUENCE [LARGE SCALE GENOMIC DNA]</scope>
    <source>
        <strain evidence="3">DSM 15518</strain>
    </source>
</reference>
<proteinExistence type="predicted"/>
<dbReference type="AlphaFoldDB" id="A0A1M6JKQ4"/>
<dbReference type="PANTHER" id="PTHR43185:SF1">
    <property type="entry name" value="FE(2+) TRANSPORTER FEOB"/>
    <property type="match status" value="1"/>
</dbReference>
<dbReference type="PANTHER" id="PTHR43185">
    <property type="entry name" value="FERROUS IRON TRANSPORT PROTEIN B"/>
    <property type="match status" value="1"/>
</dbReference>
<dbReference type="GO" id="GO:0015093">
    <property type="term" value="F:ferrous iron transmembrane transporter activity"/>
    <property type="evidence" value="ECO:0007669"/>
    <property type="project" value="TreeGrafter"/>
</dbReference>
<dbReference type="GO" id="GO:0005525">
    <property type="term" value="F:GTP binding"/>
    <property type="evidence" value="ECO:0007669"/>
    <property type="project" value="InterPro"/>
</dbReference>
<evidence type="ECO:0000259" key="1">
    <source>
        <dbReference type="PROSITE" id="PS51711"/>
    </source>
</evidence>
<dbReference type="STRING" id="1123349.SAMN02744037_00122"/>
<dbReference type="Pfam" id="PF17910">
    <property type="entry name" value="FeoB_Cyto"/>
    <property type="match status" value="1"/>
</dbReference>
<keyword evidence="3" id="KW-1185">Reference proteome</keyword>
<dbReference type="Proteomes" id="UP000242497">
    <property type="component" value="Unassembled WGS sequence"/>
</dbReference>
<dbReference type="Gene3D" id="3.40.50.300">
    <property type="entry name" value="P-loop containing nucleotide triphosphate hydrolases"/>
    <property type="match status" value="1"/>
</dbReference>
<evidence type="ECO:0000313" key="2">
    <source>
        <dbReference type="EMBL" id="SHJ47259.1"/>
    </source>
</evidence>
<dbReference type="PROSITE" id="PS51711">
    <property type="entry name" value="G_FEOB"/>
    <property type="match status" value="1"/>
</dbReference>
<evidence type="ECO:0000313" key="3">
    <source>
        <dbReference type="Proteomes" id="UP000242497"/>
    </source>
</evidence>
<dbReference type="InterPro" id="IPR050860">
    <property type="entry name" value="FeoB_GTPase"/>
</dbReference>
<dbReference type="OrthoDB" id="9809127at2"/>
<dbReference type="Gene3D" id="1.10.287.1770">
    <property type="match status" value="1"/>
</dbReference>
<dbReference type="Pfam" id="PF02421">
    <property type="entry name" value="FeoB_N"/>
    <property type="match status" value="1"/>
</dbReference>
<dbReference type="FunFam" id="3.40.50.300:FF:000969">
    <property type="entry name" value="Ferrous iron transporter B"/>
    <property type="match status" value="1"/>
</dbReference>
<protein>
    <submittedName>
        <fullName evidence="2">Ferrous iron transport protein B</fullName>
    </submittedName>
</protein>
<feature type="domain" description="FeoB-type G" evidence="1">
    <location>
        <begin position="26"/>
        <end position="188"/>
    </location>
</feature>
<dbReference type="RefSeq" id="WP_072886475.1">
    <property type="nucleotide sequence ID" value="NZ_FRAE01000005.1"/>
</dbReference>
<organism evidence="2 3">
    <name type="scientific">Tepidibacter formicigenes DSM 15518</name>
    <dbReference type="NCBI Taxonomy" id="1123349"/>
    <lineage>
        <taxon>Bacteria</taxon>
        <taxon>Bacillati</taxon>
        <taxon>Bacillota</taxon>
        <taxon>Clostridia</taxon>
        <taxon>Peptostreptococcales</taxon>
        <taxon>Peptostreptococcaceae</taxon>
        <taxon>Tepidibacter</taxon>
    </lineage>
</organism>
<accession>A0A1M6JKQ4</accession>
<dbReference type="InterPro" id="IPR030389">
    <property type="entry name" value="G_FEOB_dom"/>
</dbReference>